<keyword evidence="3" id="KW-1185">Reference proteome</keyword>
<gene>
    <name evidence="2" type="ORF">LPLAT_LOCUS11934</name>
</gene>
<protein>
    <submittedName>
        <fullName evidence="2">Uncharacterized protein</fullName>
    </submittedName>
</protein>
<feature type="region of interest" description="Disordered" evidence="1">
    <location>
        <begin position="60"/>
        <end position="85"/>
    </location>
</feature>
<dbReference type="Proteomes" id="UP001497644">
    <property type="component" value="Chromosome 7"/>
</dbReference>
<accession>A0AAV2P4N6</accession>
<organism evidence="2 3">
    <name type="scientific">Lasius platythorax</name>
    <dbReference type="NCBI Taxonomy" id="488582"/>
    <lineage>
        <taxon>Eukaryota</taxon>
        <taxon>Metazoa</taxon>
        <taxon>Ecdysozoa</taxon>
        <taxon>Arthropoda</taxon>
        <taxon>Hexapoda</taxon>
        <taxon>Insecta</taxon>
        <taxon>Pterygota</taxon>
        <taxon>Neoptera</taxon>
        <taxon>Endopterygota</taxon>
        <taxon>Hymenoptera</taxon>
        <taxon>Apocrita</taxon>
        <taxon>Aculeata</taxon>
        <taxon>Formicoidea</taxon>
        <taxon>Formicidae</taxon>
        <taxon>Formicinae</taxon>
        <taxon>Lasius</taxon>
        <taxon>Lasius</taxon>
    </lineage>
</organism>
<evidence type="ECO:0000313" key="2">
    <source>
        <dbReference type="EMBL" id="CAL1686575.1"/>
    </source>
</evidence>
<reference evidence="2" key="1">
    <citation type="submission" date="2024-04" db="EMBL/GenBank/DDBJ databases">
        <authorList>
            <consortium name="Molecular Ecology Group"/>
        </authorList>
    </citation>
    <scope>NUCLEOTIDE SEQUENCE</scope>
</reference>
<evidence type="ECO:0000256" key="1">
    <source>
        <dbReference type="SAM" id="MobiDB-lite"/>
    </source>
</evidence>
<proteinExistence type="predicted"/>
<feature type="compositionally biased region" description="Basic and acidic residues" evidence="1">
    <location>
        <begin position="63"/>
        <end position="85"/>
    </location>
</feature>
<dbReference type="EMBL" id="OZ034830">
    <property type="protein sequence ID" value="CAL1686575.1"/>
    <property type="molecule type" value="Genomic_DNA"/>
</dbReference>
<dbReference type="AlphaFoldDB" id="A0AAV2P4N6"/>
<evidence type="ECO:0000313" key="3">
    <source>
        <dbReference type="Proteomes" id="UP001497644"/>
    </source>
</evidence>
<name>A0AAV2P4N6_9HYME</name>
<sequence>MGVANSCRSQDRADLTARINGACSVAIDARTERAQVVVAFEMLRHATYVRGETNVVKVHRRRDPLADGTKKKQEGCREGEGKGRSDFCVVQGKPEAIGRIPRRMQKK</sequence>